<dbReference type="RefSeq" id="WP_106057359.1">
    <property type="nucleotide sequence ID" value="NZ_CP027228.1"/>
</dbReference>
<proteinExistence type="predicted"/>
<dbReference type="GO" id="GO:0003677">
    <property type="term" value="F:DNA binding"/>
    <property type="evidence" value="ECO:0007669"/>
    <property type="project" value="InterPro"/>
</dbReference>
<dbReference type="InterPro" id="IPR001387">
    <property type="entry name" value="Cro/C1-type_HTH"/>
</dbReference>
<dbReference type="Pfam" id="PF12844">
    <property type="entry name" value="HTH_19"/>
    <property type="match status" value="1"/>
</dbReference>
<dbReference type="GeneID" id="78391669"/>
<dbReference type="KEGG" id="mdv:C5Q96_05270"/>
<dbReference type="SMART" id="SM00530">
    <property type="entry name" value="HTH_XRE"/>
    <property type="match status" value="1"/>
</dbReference>
<reference evidence="3" key="1">
    <citation type="submission" date="2018-02" db="EMBL/GenBank/DDBJ databases">
        <authorList>
            <person name="Holder M.E."/>
            <person name="Ajami N.J."/>
            <person name="Petrosino J.F."/>
        </authorList>
    </citation>
    <scope>NUCLEOTIDE SEQUENCE [LARGE SCALE GENOMIC DNA]</scope>
    <source>
        <strain evidence="3">CCUG 47132</strain>
    </source>
</reference>
<feature type="domain" description="HTH cro/C1-type" evidence="1">
    <location>
        <begin position="8"/>
        <end position="62"/>
    </location>
</feature>
<dbReference type="PROSITE" id="PS50943">
    <property type="entry name" value="HTH_CROC1"/>
    <property type="match status" value="1"/>
</dbReference>
<evidence type="ECO:0000313" key="2">
    <source>
        <dbReference type="EMBL" id="AVM48286.1"/>
    </source>
</evidence>
<dbReference type="Proteomes" id="UP000237883">
    <property type="component" value="Chromosome"/>
</dbReference>
<gene>
    <name evidence="2" type="ORF">C5Q96_05270</name>
</gene>
<evidence type="ECO:0000313" key="3">
    <source>
        <dbReference type="Proteomes" id="UP000237883"/>
    </source>
</evidence>
<dbReference type="SUPFAM" id="SSF47413">
    <property type="entry name" value="lambda repressor-like DNA-binding domains"/>
    <property type="match status" value="1"/>
</dbReference>
<name>A0A2S0L4U3_9FIRM</name>
<dbReference type="AlphaFoldDB" id="A0A2S0L4U3"/>
<dbReference type="Gene3D" id="1.10.260.40">
    <property type="entry name" value="lambda repressor-like DNA-binding domains"/>
    <property type="match status" value="1"/>
</dbReference>
<protein>
    <submittedName>
        <fullName evidence="2">XRE family transcriptional regulator</fullName>
    </submittedName>
</protein>
<evidence type="ECO:0000259" key="1">
    <source>
        <dbReference type="PROSITE" id="PS50943"/>
    </source>
</evidence>
<dbReference type="EMBL" id="CP027228">
    <property type="protein sequence ID" value="AVM48286.1"/>
    <property type="molecule type" value="Genomic_DNA"/>
</dbReference>
<dbReference type="CDD" id="cd00093">
    <property type="entry name" value="HTH_XRE"/>
    <property type="match status" value="1"/>
</dbReference>
<sequence>MKPSYEKLQHLLMKEDINVSKLCEKINISPSTFSDWKSEKSFPKVDKLYLIANYFNVPIEYFLEDKE</sequence>
<accession>A0A2S0L4U3</accession>
<dbReference type="OrthoDB" id="1653613at2"/>
<organism evidence="2 3">
    <name type="scientific">Mogibacterium diversum</name>
    <dbReference type="NCBI Taxonomy" id="114527"/>
    <lineage>
        <taxon>Bacteria</taxon>
        <taxon>Bacillati</taxon>
        <taxon>Bacillota</taxon>
        <taxon>Clostridia</taxon>
        <taxon>Peptostreptococcales</taxon>
        <taxon>Anaerovoracaceae</taxon>
        <taxon>Mogibacterium</taxon>
    </lineage>
</organism>
<keyword evidence="3" id="KW-1185">Reference proteome</keyword>
<dbReference type="InterPro" id="IPR010982">
    <property type="entry name" value="Lambda_DNA-bd_dom_sf"/>
</dbReference>